<evidence type="ECO:0000313" key="5">
    <source>
        <dbReference type="EMBL" id="RCW32545.1"/>
    </source>
</evidence>
<sequence>MKSHTITFYVFKILAAAFMLSLFFTACQRDTASLSEDNIWPCIEKQSKPWVRWWWMGSAVNEKDLGCLLEEYSEKGFGGVEIAPIYGAKGYEDQYVDFLSPRWIELLNYTIAKADSLGMGVDMTTGTGWPFGGPNISTDLAARHLFIQKYELSPASSNIEIVIDDPNQQNVGAELIAVTGYGPGGTKEELIEYVSENHELQWKPESGTWTIYAAFDGRTRQRVKRAAPGGKGFTFDHLSKQALNHYLDRFDLAFKNNTPKVRCFFNDSYELFGASWSQNFLQDFEQRRGYDLALYLRELNGEGNPDTIALVKSDYRETMSDLLIDNFSTEWTAWAHRYGAKTRNQSHGSPANLLDVYASVDVPEIETFGATHFDIPDFFWDTAHVKKADHNPLFLKLAASAANLTGKNLVSCETFTWLGEHFRVPLSQCKPEAEQVMLSGVNHIFYHGATYSPEQAQWPGWLFYASTNFAPSNSFWPHVQGLNKYITRCQSVLQSTRPDNDILVYWPVYDVWNNPEGMERMMTVHSSKEWLIVPSVENLLKEGYAFDFVSDSLLKTLTVDGEKRVTAPGGNQYKAVVVPDCTIMPLATLNTLMLLAESGVPVIMHQMPGEVPGLKDMSKRNAQMKSLLEDFSIREIDDDMAIAEYKGTKIYLTHNFEKALGINGIKREVLTDRGLKFIRKKSERGTYYYLVNHTSSSIDETIAFNATGKHTLIMDPETGDYGRVVSAEEGEQSFVRIQCRAGEACFVLFSDWDVSGIDDWHYERLENQEIFSPGGSWEIDFIGGGPELPESRTMDSLQYWTNLEGDKIDAFSGTARYSTTFYMDKLSSSDYLLNLGKVAHSARVLLNGQDLGVLWSEPFVVNVGKYLHEGENTLQIEVANLMANRIRYMDQQGMEWRNYHEINFVNIRYKSFDASGWDIMASGLAGPVQLIPVSEAQSSPEVKLKNMGEKGLMFNFGSEDFTDNTIGVSSDQIYNKEDGFGFDLWTNPEVINTGDEEGLQKNALGSDKPFYFSVKLPEGNYEVTIWIGDPHDKSVTTVKAESRRLMVERSTTEAAEVKEHTFMVNVRSPRIAGTDSVILKKREYDALNWDDKLTLEFNGDNPFVYGVRIKPAKSDIKTIFLAGNSTVVDQEYEPYAAWGQMIPRFLNNDVVVANYAFSGASLASFKGRMRLDKVMSLMKPGDYVFIEFGHNDQKRKGEGIGPWQSFSDYLREFISLAKEKGGHPILVTPMQRRSFDEQGQIASTHGDYPAAVRKVAETENVPLIDLNAMSKILYEAWGPEESRKAFVQYPAHTFRGQDKKLEDNTHFNNYGAYQIALCQIKGIRDLGLELTNYLKPETPEIDLNNPISFSDWKLKHSPRSTNQKPDGN</sequence>
<feature type="domain" description="SGNH hydrolase-type esterase" evidence="2">
    <location>
        <begin position="1124"/>
        <end position="1283"/>
    </location>
</feature>
<proteinExistence type="predicted"/>
<dbReference type="InterPro" id="IPR053161">
    <property type="entry name" value="Ulvan_degrading_GH"/>
</dbReference>
<dbReference type="Gene3D" id="2.60.120.260">
    <property type="entry name" value="Galactose-binding domain-like"/>
    <property type="match status" value="1"/>
</dbReference>
<keyword evidence="1" id="KW-0378">Hydrolase</keyword>
<accession>A0A368UWT5</accession>
<dbReference type="GO" id="GO:0004553">
    <property type="term" value="F:hydrolase activity, hydrolyzing O-glycosyl compounds"/>
    <property type="evidence" value="ECO:0007669"/>
    <property type="project" value="UniProtKB-ARBA"/>
</dbReference>
<protein>
    <submittedName>
        <fullName evidence="5">Lysophospholipase L1-like esterase</fullName>
    </submittedName>
</protein>
<dbReference type="Gene3D" id="3.40.50.1110">
    <property type="entry name" value="SGNH hydrolase"/>
    <property type="match status" value="1"/>
</dbReference>
<dbReference type="PANTHER" id="PTHR36848">
    <property type="entry name" value="DNA-BINDING PROTEIN (PUTATIVE SECRETED PROTEIN)-RELATED"/>
    <property type="match status" value="1"/>
</dbReference>
<comment type="caution">
    <text evidence="5">The sequence shown here is derived from an EMBL/GenBank/DDBJ whole genome shotgun (WGS) entry which is preliminary data.</text>
</comment>
<dbReference type="CDD" id="cd01821">
    <property type="entry name" value="Rhamnogalacturan_acetylesterase_like"/>
    <property type="match status" value="1"/>
</dbReference>
<dbReference type="Pfam" id="PF22666">
    <property type="entry name" value="Glyco_hydro_2_N2"/>
    <property type="match status" value="1"/>
</dbReference>
<dbReference type="Gene3D" id="2.60.120.430">
    <property type="entry name" value="Galactose-binding lectin"/>
    <property type="match status" value="1"/>
</dbReference>
<organism evidence="5 6">
    <name type="scientific">Marinilabilia salmonicolor</name>
    <dbReference type="NCBI Taxonomy" id="989"/>
    <lineage>
        <taxon>Bacteria</taxon>
        <taxon>Pseudomonadati</taxon>
        <taxon>Bacteroidota</taxon>
        <taxon>Bacteroidia</taxon>
        <taxon>Marinilabiliales</taxon>
        <taxon>Marinilabiliaceae</taxon>
        <taxon>Marinilabilia</taxon>
    </lineage>
</organism>
<dbReference type="EMBL" id="QPIZ01000015">
    <property type="protein sequence ID" value="RCW32545.1"/>
    <property type="molecule type" value="Genomic_DNA"/>
</dbReference>
<dbReference type="SUPFAM" id="SSF49785">
    <property type="entry name" value="Galactose-binding domain-like"/>
    <property type="match status" value="2"/>
</dbReference>
<evidence type="ECO:0000259" key="2">
    <source>
        <dbReference type="Pfam" id="PF13472"/>
    </source>
</evidence>
<name>A0A368UWT5_9BACT</name>
<dbReference type="GO" id="GO:0016788">
    <property type="term" value="F:hydrolase activity, acting on ester bonds"/>
    <property type="evidence" value="ECO:0007669"/>
    <property type="project" value="UniProtKB-ARBA"/>
</dbReference>
<dbReference type="InterPro" id="IPR008979">
    <property type="entry name" value="Galactose-bd-like_sf"/>
</dbReference>
<dbReference type="InterPro" id="IPR037459">
    <property type="entry name" value="RhgT-like"/>
</dbReference>
<gene>
    <name evidence="5" type="ORF">DFO77_11590</name>
</gene>
<keyword evidence="6" id="KW-1185">Reference proteome</keyword>
<dbReference type="PROSITE" id="PS51257">
    <property type="entry name" value="PROKAR_LIPOPROTEIN"/>
    <property type="match status" value="1"/>
</dbReference>
<feature type="domain" description="Beta-agarase/YXIM esterase-like galactose-binding" evidence="3">
    <location>
        <begin position="954"/>
        <end position="1037"/>
    </location>
</feature>
<dbReference type="PANTHER" id="PTHR36848:SF2">
    <property type="entry name" value="SECRETED PROTEIN"/>
    <property type="match status" value="1"/>
</dbReference>
<feature type="domain" description="Beta-mannosidase-like galactose-binding" evidence="4">
    <location>
        <begin position="815"/>
        <end position="918"/>
    </location>
</feature>
<evidence type="ECO:0000259" key="4">
    <source>
        <dbReference type="Pfam" id="PF22666"/>
    </source>
</evidence>
<dbReference type="Proteomes" id="UP000252733">
    <property type="component" value="Unassembled WGS sequence"/>
</dbReference>
<dbReference type="NCBIfam" id="NF045579">
    <property type="entry name" value="rhamnoside_JR"/>
    <property type="match status" value="1"/>
</dbReference>
<dbReference type="Pfam" id="PF17132">
    <property type="entry name" value="Glyco_hydro_106"/>
    <property type="match status" value="1"/>
</dbReference>
<dbReference type="Pfam" id="PF13472">
    <property type="entry name" value="Lipase_GDSL_2"/>
    <property type="match status" value="1"/>
</dbReference>
<dbReference type="InterPro" id="IPR013830">
    <property type="entry name" value="SGNH_hydro"/>
</dbReference>
<reference evidence="5 6" key="1">
    <citation type="submission" date="2018-07" db="EMBL/GenBank/DDBJ databases">
        <title>Freshwater and sediment microbial communities from various areas in North America, analyzing microbe dynamics in response to fracking.</title>
        <authorList>
            <person name="Lamendella R."/>
        </authorList>
    </citation>
    <scope>NUCLEOTIDE SEQUENCE [LARGE SCALE GENOMIC DNA]</scope>
    <source>
        <strain evidence="5 6">160A</strain>
    </source>
</reference>
<dbReference type="InterPro" id="IPR054593">
    <property type="entry name" value="Beta-mannosidase-like_N2"/>
</dbReference>
<evidence type="ECO:0000256" key="1">
    <source>
        <dbReference type="ARBA" id="ARBA00022801"/>
    </source>
</evidence>
<dbReference type="SUPFAM" id="SSF52266">
    <property type="entry name" value="SGNH hydrolase"/>
    <property type="match status" value="1"/>
</dbReference>
<evidence type="ECO:0000259" key="3">
    <source>
        <dbReference type="Pfam" id="PF21254"/>
    </source>
</evidence>
<dbReference type="RefSeq" id="WP_114437304.1">
    <property type="nucleotide sequence ID" value="NZ_QPIZ01000015.1"/>
</dbReference>
<dbReference type="Pfam" id="PF21254">
    <property type="entry name" value="AGA-YXIM_GBD"/>
    <property type="match status" value="1"/>
</dbReference>
<dbReference type="InterPro" id="IPR036514">
    <property type="entry name" value="SGNH_hydro_sf"/>
</dbReference>
<evidence type="ECO:0000313" key="6">
    <source>
        <dbReference type="Proteomes" id="UP000252733"/>
    </source>
</evidence>
<dbReference type="InterPro" id="IPR049033">
    <property type="entry name" value="AGA-YXIM_GBD"/>
</dbReference>